<feature type="transmembrane region" description="Helical" evidence="2">
    <location>
        <begin position="118"/>
        <end position="137"/>
    </location>
</feature>
<sequence length="246" mass="28664">MNKLERMIKTYYCRVIFTKESFKFGEWSLLFLAFVVALAFNFSFPNRFQFLFCIISVVGCVILSALNFLGEKFLEKTTKFNWLLIPYFSGIFATIVVWGTFILNPQDYETTRLSRQFLIYYPIVFPILTWILQYSLFDICTEKEPRKDPLLKIPVYGVALPIIIFVAVFVLADMFGLDEIRTPDYAMGSVMALMTLAVPTLFTATSEYWHPELKQSRYDEAMGALQQTKKSKKTGKKKKKMKLKNR</sequence>
<reference evidence="4 6" key="2">
    <citation type="submission" date="2016-10" db="EMBL/GenBank/DDBJ databases">
        <authorList>
            <person name="Varghese N."/>
            <person name="Submissions S."/>
        </authorList>
    </citation>
    <scope>NUCLEOTIDE SEQUENCE [LARGE SCALE GENOMIC DNA]</scope>
    <source>
        <strain evidence="4 6">JB1</strain>
    </source>
</reference>
<evidence type="ECO:0000313" key="4">
    <source>
        <dbReference type="EMBL" id="SFL03128.1"/>
    </source>
</evidence>
<evidence type="ECO:0000313" key="3">
    <source>
        <dbReference type="EMBL" id="KFN88254.1"/>
    </source>
</evidence>
<dbReference type="EMBL" id="AUZH01000013">
    <property type="protein sequence ID" value="KFN88254.1"/>
    <property type="molecule type" value="Genomic_DNA"/>
</dbReference>
<keyword evidence="2" id="KW-0472">Membrane</keyword>
<accession>A0A091BU35</accession>
<evidence type="ECO:0000256" key="2">
    <source>
        <dbReference type="SAM" id="Phobius"/>
    </source>
</evidence>
<evidence type="ECO:0000256" key="1">
    <source>
        <dbReference type="SAM" id="MobiDB-lite"/>
    </source>
</evidence>
<name>A0A091BU35_STREI</name>
<comment type="caution">
    <text evidence="3">The sequence shown here is derived from an EMBL/GenBank/DDBJ whole genome shotgun (WGS) entry which is preliminary data.</text>
</comment>
<keyword evidence="2" id="KW-1133">Transmembrane helix</keyword>
<evidence type="ECO:0000313" key="5">
    <source>
        <dbReference type="Proteomes" id="UP000029382"/>
    </source>
</evidence>
<feature type="transmembrane region" description="Helical" evidence="2">
    <location>
        <begin position="149"/>
        <end position="172"/>
    </location>
</feature>
<feature type="transmembrane region" description="Helical" evidence="2">
    <location>
        <begin position="48"/>
        <end position="70"/>
    </location>
</feature>
<evidence type="ECO:0000313" key="6">
    <source>
        <dbReference type="Proteomes" id="UP000182793"/>
    </source>
</evidence>
<keyword evidence="6" id="KW-1185">Reference proteome</keyword>
<proteinExistence type="predicted"/>
<feature type="transmembrane region" description="Helical" evidence="2">
    <location>
        <begin position="82"/>
        <end position="103"/>
    </location>
</feature>
<dbReference type="Proteomes" id="UP000182793">
    <property type="component" value="Unassembled WGS sequence"/>
</dbReference>
<keyword evidence="2" id="KW-0812">Transmembrane</keyword>
<dbReference type="Proteomes" id="UP000029382">
    <property type="component" value="Unassembled WGS sequence"/>
</dbReference>
<feature type="transmembrane region" description="Helical" evidence="2">
    <location>
        <begin position="184"/>
        <end position="204"/>
    </location>
</feature>
<feature type="transmembrane region" description="Helical" evidence="2">
    <location>
        <begin position="24"/>
        <end position="42"/>
    </location>
</feature>
<protein>
    <submittedName>
        <fullName evidence="3">Uncharacterized protein</fullName>
    </submittedName>
</protein>
<feature type="compositionally biased region" description="Basic residues" evidence="1">
    <location>
        <begin position="229"/>
        <end position="246"/>
    </location>
</feature>
<reference evidence="3 5" key="1">
    <citation type="journal article" date="2014" name="Genome Announc.">
        <title>Draft Genome Sequences of Streptococcus bovis Strains ATCC 33317 and JB1.</title>
        <authorList>
            <person name="Benahmed F.H."/>
            <person name="Gopinath G.R."/>
            <person name="Harbottle H."/>
            <person name="Cotta M.A."/>
            <person name="Luo Y."/>
            <person name="Henderson C."/>
            <person name="Teri P."/>
            <person name="Soppet D."/>
            <person name="Rasmussen M."/>
            <person name="Whitehead T.R."/>
            <person name="Davidson M."/>
        </authorList>
    </citation>
    <scope>NUCLEOTIDE SEQUENCE [LARGE SCALE GENOMIC DNA]</scope>
    <source>
        <strain evidence="3 5">JB1</strain>
    </source>
</reference>
<gene>
    <name evidence="3" type="ORF">H702_04170</name>
    <name evidence="4" type="ORF">SAMN02910290_00111</name>
</gene>
<dbReference type="EMBL" id="FOTG01000002">
    <property type="protein sequence ID" value="SFL03128.1"/>
    <property type="molecule type" value="Genomic_DNA"/>
</dbReference>
<organism evidence="3 5">
    <name type="scientific">Streptococcus equinus JB1</name>
    <dbReference type="NCBI Taxonomy" id="1294274"/>
    <lineage>
        <taxon>Bacteria</taxon>
        <taxon>Bacillati</taxon>
        <taxon>Bacillota</taxon>
        <taxon>Bacilli</taxon>
        <taxon>Lactobacillales</taxon>
        <taxon>Streptococcaceae</taxon>
        <taxon>Streptococcus</taxon>
    </lineage>
</organism>
<dbReference type="AlphaFoldDB" id="A0A091BU35"/>
<feature type="region of interest" description="Disordered" evidence="1">
    <location>
        <begin position="224"/>
        <end position="246"/>
    </location>
</feature>
<dbReference type="RefSeq" id="WP_039696527.1">
    <property type="nucleotide sequence ID" value="NZ_AUZH01000013.1"/>
</dbReference>